<dbReference type="EMBL" id="JACXVP010000007">
    <property type="protein sequence ID" value="KAG5595390.1"/>
    <property type="molecule type" value="Genomic_DNA"/>
</dbReference>
<protein>
    <submittedName>
        <fullName evidence="2">Uncharacterized protein</fullName>
    </submittedName>
</protein>
<feature type="compositionally biased region" description="Polar residues" evidence="1">
    <location>
        <begin position="140"/>
        <end position="155"/>
    </location>
</feature>
<dbReference type="AlphaFoldDB" id="A0A9J5Y8Q7"/>
<dbReference type="OrthoDB" id="1328074at2759"/>
<organism evidence="2 3">
    <name type="scientific">Solanum commersonii</name>
    <name type="common">Commerson's wild potato</name>
    <name type="synonym">Commerson's nightshade</name>
    <dbReference type="NCBI Taxonomy" id="4109"/>
    <lineage>
        <taxon>Eukaryota</taxon>
        <taxon>Viridiplantae</taxon>
        <taxon>Streptophyta</taxon>
        <taxon>Embryophyta</taxon>
        <taxon>Tracheophyta</taxon>
        <taxon>Spermatophyta</taxon>
        <taxon>Magnoliopsida</taxon>
        <taxon>eudicotyledons</taxon>
        <taxon>Gunneridae</taxon>
        <taxon>Pentapetalae</taxon>
        <taxon>asterids</taxon>
        <taxon>lamiids</taxon>
        <taxon>Solanales</taxon>
        <taxon>Solanaceae</taxon>
        <taxon>Solanoideae</taxon>
        <taxon>Solaneae</taxon>
        <taxon>Solanum</taxon>
    </lineage>
</organism>
<gene>
    <name evidence="2" type="ORF">H5410_036622</name>
</gene>
<feature type="region of interest" description="Disordered" evidence="1">
    <location>
        <begin position="12"/>
        <end position="31"/>
    </location>
</feature>
<reference evidence="2 3" key="1">
    <citation type="submission" date="2020-09" db="EMBL/GenBank/DDBJ databases">
        <title>De no assembly of potato wild relative species, Solanum commersonii.</title>
        <authorList>
            <person name="Cho K."/>
        </authorList>
    </citation>
    <scope>NUCLEOTIDE SEQUENCE [LARGE SCALE GENOMIC DNA]</scope>
    <source>
        <strain evidence="2">LZ3.2</strain>
        <tissue evidence="2">Leaf</tissue>
    </source>
</reference>
<name>A0A9J5Y8Q7_SOLCO</name>
<keyword evidence="3" id="KW-1185">Reference proteome</keyword>
<evidence type="ECO:0000313" key="2">
    <source>
        <dbReference type="EMBL" id="KAG5595390.1"/>
    </source>
</evidence>
<accession>A0A9J5Y8Q7</accession>
<evidence type="ECO:0000313" key="3">
    <source>
        <dbReference type="Proteomes" id="UP000824120"/>
    </source>
</evidence>
<feature type="region of interest" description="Disordered" evidence="1">
    <location>
        <begin position="133"/>
        <end position="164"/>
    </location>
</feature>
<comment type="caution">
    <text evidence="2">The sequence shown here is derived from an EMBL/GenBank/DDBJ whole genome shotgun (WGS) entry which is preliminary data.</text>
</comment>
<evidence type="ECO:0000256" key="1">
    <source>
        <dbReference type="SAM" id="MobiDB-lite"/>
    </source>
</evidence>
<sequence>MIDVVVQASLAKSPATKSSGAGPSGGHSGIGHEKYVKKCKMNYTSQTGESPTRSTTATKTAVWILTLTEGPIKLGEIDGYSWRHGHLGAKKNKMAEKNEEVEACASPNMLGDSPKGRTPPFVPTSEAFKEQDQKVLGRPMTQSTMMLKASASQRRTTPKGESPS</sequence>
<feature type="region of interest" description="Disordered" evidence="1">
    <location>
        <begin position="106"/>
        <end position="125"/>
    </location>
</feature>
<dbReference type="Proteomes" id="UP000824120">
    <property type="component" value="Chromosome 7"/>
</dbReference>
<proteinExistence type="predicted"/>